<evidence type="ECO:0000313" key="2">
    <source>
        <dbReference type="Proteomes" id="UP000072520"/>
    </source>
</evidence>
<organism evidence="1 2">
    <name type="scientific">Pantoea stewartii</name>
    <dbReference type="NCBI Taxonomy" id="66269"/>
    <lineage>
        <taxon>Bacteria</taxon>
        <taxon>Pseudomonadati</taxon>
        <taxon>Pseudomonadota</taxon>
        <taxon>Gammaproteobacteria</taxon>
        <taxon>Enterobacterales</taxon>
        <taxon>Erwiniaceae</taxon>
        <taxon>Pantoea</taxon>
    </lineage>
</organism>
<reference evidence="1 2" key="1">
    <citation type="journal article" date="2016" name="Front. Microbiol.">
        <title>Genomic Resource of Rice Seed Associated Bacteria.</title>
        <authorList>
            <person name="Midha S."/>
            <person name="Bansal K."/>
            <person name="Sharma S."/>
            <person name="Kumar N."/>
            <person name="Patil P.P."/>
            <person name="Chaudhry V."/>
            <person name="Patil P.B."/>
        </authorList>
    </citation>
    <scope>NUCLEOTIDE SEQUENCE [LARGE SCALE GENOMIC DNA]</scope>
    <source>
        <strain evidence="1 2">RSA13</strain>
    </source>
</reference>
<name>A0AB34VGD2_9GAMM</name>
<gene>
    <name evidence="1" type="ORF">RSA13_10215</name>
</gene>
<accession>A0AB34VGD2</accession>
<dbReference type="RefSeq" id="WP_058701712.1">
    <property type="nucleotide sequence ID" value="NZ_CP099540.1"/>
</dbReference>
<dbReference type="PIRSF" id="PIRSF033535">
    <property type="entry name" value="UCP033535_plp"/>
    <property type="match status" value="1"/>
</dbReference>
<dbReference type="EMBL" id="LDSI01000012">
    <property type="protein sequence ID" value="KTS97985.1"/>
    <property type="molecule type" value="Genomic_DNA"/>
</dbReference>
<evidence type="ECO:0000313" key="1">
    <source>
        <dbReference type="EMBL" id="KTS97985.1"/>
    </source>
</evidence>
<dbReference type="InterPro" id="IPR014582">
    <property type="entry name" value="UCP033535_lipo"/>
</dbReference>
<comment type="caution">
    <text evidence="1">The sequence shown here is derived from an EMBL/GenBank/DDBJ whole genome shotgun (WGS) entry which is preliminary data.</text>
</comment>
<proteinExistence type="predicted"/>
<dbReference type="InterPro" id="IPR036215">
    <property type="entry name" value="TM0957-like_sf"/>
</dbReference>
<dbReference type="Proteomes" id="UP000072520">
    <property type="component" value="Unassembled WGS sequence"/>
</dbReference>
<dbReference type="PROSITE" id="PS51257">
    <property type="entry name" value="PROKAR_LIPOPROTEIN"/>
    <property type="match status" value="1"/>
</dbReference>
<dbReference type="SUPFAM" id="SSF141318">
    <property type="entry name" value="TM0957-like"/>
    <property type="match status" value="1"/>
</dbReference>
<keyword evidence="1" id="KW-0449">Lipoprotein</keyword>
<sequence length="203" mass="22250">MYNRLCLIVVVAALSGCRIVSQQELADLKNPPNPHMANIHALWQQKLVPQIVAQARPLGELMQRLQAEKDLDSACKALGYRSQSENPCVFSVSVSGDVTALETTSRNGKMKVKDASGDTVTIQTGPIIRGTALRDAYKGISYQDFNNQDLFSDFGKAINQQAVNMMKDSHIKTGDHVQVVGVFSSWDIPRALPAITPAQITRQ</sequence>
<protein>
    <submittedName>
        <fullName evidence="1">Lipoprotein</fullName>
    </submittedName>
</protein>
<dbReference type="Pfam" id="PF10054">
    <property type="entry name" value="DUF2291"/>
    <property type="match status" value="1"/>
</dbReference>
<dbReference type="AlphaFoldDB" id="A0AB34VGD2"/>